<evidence type="ECO:0000313" key="4">
    <source>
        <dbReference type="EMBL" id="TWI46589.1"/>
    </source>
</evidence>
<dbReference type="Proteomes" id="UP000437862">
    <property type="component" value="Chromosome"/>
</dbReference>
<accession>A0A562PQA9</accession>
<dbReference type="EMBL" id="VLKW01000005">
    <property type="protein sequence ID" value="TWI46589.1"/>
    <property type="molecule type" value="Genomic_DNA"/>
</dbReference>
<evidence type="ECO:0000256" key="1">
    <source>
        <dbReference type="SAM" id="MobiDB-lite"/>
    </source>
</evidence>
<evidence type="ECO:0000313" key="5">
    <source>
        <dbReference type="Proteomes" id="UP000315112"/>
    </source>
</evidence>
<feature type="region of interest" description="Disordered" evidence="1">
    <location>
        <begin position="1"/>
        <end position="71"/>
    </location>
</feature>
<feature type="domain" description="eCIS core" evidence="2">
    <location>
        <begin position="71"/>
        <end position="146"/>
    </location>
</feature>
<name>A0A562PQA9_9BURK</name>
<feature type="compositionally biased region" description="Basic and acidic residues" evidence="1">
    <location>
        <begin position="19"/>
        <end position="35"/>
    </location>
</feature>
<dbReference type="InterPro" id="IPR025295">
    <property type="entry name" value="eCIS_core_dom"/>
</dbReference>
<evidence type="ECO:0000259" key="2">
    <source>
        <dbReference type="Pfam" id="PF13699"/>
    </source>
</evidence>
<dbReference type="OrthoDB" id="7387101at2"/>
<keyword evidence="6" id="KW-1185">Reference proteome</keyword>
<dbReference type="RefSeq" id="WP_145876168.1">
    <property type="nucleotide sequence ID" value="NZ_CP046904.1"/>
</dbReference>
<dbReference type="AlphaFoldDB" id="A0A562PQA9"/>
<evidence type="ECO:0000313" key="3">
    <source>
        <dbReference type="EMBL" id="QGZ37777.1"/>
    </source>
</evidence>
<sequence>MRQFRPAQPSLAAAPAGRATDRHGRERDADRRAIDALDGGRPAGMAGASLRALPDWPGQHNPLPDSGGQELAGSLRAPFEQGFKHDFSRVRIFTTGPTADAVHLAGSRAITCGPRIAFAHGQWAPETLNGRALLAHELAHVTQQAGDRIARVDHKTLDEELDEELKSKIQDQKSLDPTHREYARSLQGYGYDITHDMSGNATDLLPEPKDPKAKEAWKRRFQKIDKLANRILDKSGPDVEQKEARAEMLAVDLATAGFLNEAMALAPKITDLDLRKFVHKAVLDQPAKVTEAQIATIAQDQASNAKSMADHALLARLTSDQGVYAKALGSAKVNAALKVIVKAYANDPDLPEKLAGLMFFHPGGRVAFTEWMLADKRGALLKQVSEQAYFVEGANVSVGTATQHPDAATLGWAIGNKQRITVEDVIAVCAAAGTPLKPPAARDIATLKAWLELNTEKIGQAVHKQNPGNPEAAKAMYTQIVDAFTWHVPPDTKEDVKPDKSGRITKLSAAGPQKSQLKVDCDVLATYGVRLLVASGYTPVGYMAVTPTDPDRAPHALALLQEGRDFHALSNKATIKLAATDKAGALKEMRDFGLAEAYDPDRPLAGYRIYYMDSDAKGTLPDEVLNQDSKAHDPGLSK</sequence>
<proteinExistence type="predicted"/>
<dbReference type="EMBL" id="CP046904">
    <property type="protein sequence ID" value="QGZ37777.1"/>
    <property type="molecule type" value="Genomic_DNA"/>
</dbReference>
<gene>
    <name evidence="3" type="ORF">GO485_01030</name>
    <name evidence="4" type="ORF">IP92_02948</name>
</gene>
<evidence type="ECO:0000313" key="6">
    <source>
        <dbReference type="Proteomes" id="UP000437862"/>
    </source>
</evidence>
<reference evidence="4 5" key="1">
    <citation type="journal article" date="2015" name="Stand. Genomic Sci.">
        <title>Genomic Encyclopedia of Bacterial and Archaeal Type Strains, Phase III: the genomes of soil and plant-associated and newly described type strains.</title>
        <authorList>
            <person name="Whitman W.B."/>
            <person name="Woyke T."/>
            <person name="Klenk H.P."/>
            <person name="Zhou Y."/>
            <person name="Lilburn T.G."/>
            <person name="Beck B.J."/>
            <person name="De Vos P."/>
            <person name="Vandamme P."/>
            <person name="Eisen J.A."/>
            <person name="Garrity G."/>
            <person name="Hugenholtz P."/>
            <person name="Kyrpides N.C."/>
        </authorList>
    </citation>
    <scope>NUCLEOTIDE SEQUENCE [LARGE SCALE GENOMIC DNA]</scope>
    <source>
        <strain evidence="4 5">CGMCC 1.10685</strain>
    </source>
</reference>
<organism evidence="4 5">
    <name type="scientific">Pseudoduganella flava</name>
    <dbReference type="NCBI Taxonomy" id="871742"/>
    <lineage>
        <taxon>Bacteria</taxon>
        <taxon>Pseudomonadati</taxon>
        <taxon>Pseudomonadota</taxon>
        <taxon>Betaproteobacteria</taxon>
        <taxon>Burkholderiales</taxon>
        <taxon>Oxalobacteraceae</taxon>
        <taxon>Telluria group</taxon>
        <taxon>Pseudoduganella</taxon>
    </lineage>
</organism>
<dbReference type="Proteomes" id="UP000315112">
    <property type="component" value="Unassembled WGS sequence"/>
</dbReference>
<reference evidence="4" key="2">
    <citation type="submission" date="2019-07" db="EMBL/GenBank/DDBJ databases">
        <authorList>
            <person name="Whitman W."/>
            <person name="Huntemann M."/>
            <person name="Clum A."/>
            <person name="Pillay M."/>
            <person name="Palaniappan K."/>
            <person name="Varghese N."/>
            <person name="Mikhailova N."/>
            <person name="Stamatis D."/>
            <person name="Reddy T."/>
            <person name="Daum C."/>
            <person name="Shapiro N."/>
            <person name="Ivanova N."/>
            <person name="Kyrpides N."/>
            <person name="Woyke T."/>
        </authorList>
    </citation>
    <scope>NUCLEOTIDE SEQUENCE</scope>
    <source>
        <strain evidence="4">CGMCC 1.10685</strain>
    </source>
</reference>
<dbReference type="Pfam" id="PF13699">
    <property type="entry name" value="eCIS_core"/>
    <property type="match status" value="1"/>
</dbReference>
<protein>
    <submittedName>
        <fullName evidence="3">DUF4157 domain-containing protein</fullName>
    </submittedName>
    <submittedName>
        <fullName evidence="4">Uncharacterized protein DUF4157</fullName>
    </submittedName>
</protein>
<reference evidence="3 6" key="3">
    <citation type="submission" date="2019-12" db="EMBL/GenBank/DDBJ databases">
        <title>Draft Genome Sequences of Six Type Strains of the Genus Massilia.</title>
        <authorList>
            <person name="Miess H."/>
            <person name="Frediansyah A."/>
            <person name="Goeker M."/>
            <person name="Gross H."/>
        </authorList>
    </citation>
    <scope>NUCLEOTIDE SEQUENCE [LARGE SCALE GENOMIC DNA]</scope>
    <source>
        <strain evidence="3 6">DSM 26639</strain>
    </source>
</reference>